<feature type="transmembrane region" description="Helical" evidence="1">
    <location>
        <begin position="117"/>
        <end position="142"/>
    </location>
</feature>
<evidence type="ECO:0000313" key="2">
    <source>
        <dbReference type="EMBL" id="KAJ7704118.1"/>
    </source>
</evidence>
<organism evidence="2 3">
    <name type="scientific">Mycena rosella</name>
    <name type="common">Pink bonnet</name>
    <name type="synonym">Agaricus rosellus</name>
    <dbReference type="NCBI Taxonomy" id="1033263"/>
    <lineage>
        <taxon>Eukaryota</taxon>
        <taxon>Fungi</taxon>
        <taxon>Dikarya</taxon>
        <taxon>Basidiomycota</taxon>
        <taxon>Agaricomycotina</taxon>
        <taxon>Agaricomycetes</taxon>
        <taxon>Agaricomycetidae</taxon>
        <taxon>Agaricales</taxon>
        <taxon>Marasmiineae</taxon>
        <taxon>Mycenaceae</taxon>
        <taxon>Mycena</taxon>
    </lineage>
</organism>
<keyword evidence="1" id="KW-0812">Transmembrane</keyword>
<dbReference type="AlphaFoldDB" id="A0AAD7GS77"/>
<protein>
    <submittedName>
        <fullName evidence="2">Uncharacterized protein</fullName>
    </submittedName>
</protein>
<feature type="non-terminal residue" evidence="2">
    <location>
        <position position="1"/>
    </location>
</feature>
<evidence type="ECO:0000256" key="1">
    <source>
        <dbReference type="SAM" id="Phobius"/>
    </source>
</evidence>
<comment type="caution">
    <text evidence="2">The sequence shown here is derived from an EMBL/GenBank/DDBJ whole genome shotgun (WGS) entry which is preliminary data.</text>
</comment>
<accession>A0AAD7GS77</accession>
<proteinExistence type="predicted"/>
<reference evidence="2" key="1">
    <citation type="submission" date="2023-03" db="EMBL/GenBank/DDBJ databases">
        <title>Massive genome expansion in bonnet fungi (Mycena s.s.) driven by repeated elements and novel gene families across ecological guilds.</title>
        <authorList>
            <consortium name="Lawrence Berkeley National Laboratory"/>
            <person name="Harder C.B."/>
            <person name="Miyauchi S."/>
            <person name="Viragh M."/>
            <person name="Kuo A."/>
            <person name="Thoen E."/>
            <person name="Andreopoulos B."/>
            <person name="Lu D."/>
            <person name="Skrede I."/>
            <person name="Drula E."/>
            <person name="Henrissat B."/>
            <person name="Morin E."/>
            <person name="Kohler A."/>
            <person name="Barry K."/>
            <person name="LaButti K."/>
            <person name="Morin E."/>
            <person name="Salamov A."/>
            <person name="Lipzen A."/>
            <person name="Mereny Z."/>
            <person name="Hegedus B."/>
            <person name="Baldrian P."/>
            <person name="Stursova M."/>
            <person name="Weitz H."/>
            <person name="Taylor A."/>
            <person name="Grigoriev I.V."/>
            <person name="Nagy L.G."/>
            <person name="Martin F."/>
            <person name="Kauserud H."/>
        </authorList>
    </citation>
    <scope>NUCLEOTIDE SEQUENCE</scope>
    <source>
        <strain evidence="2">CBHHK067</strain>
    </source>
</reference>
<feature type="non-terminal residue" evidence="2">
    <location>
        <position position="146"/>
    </location>
</feature>
<gene>
    <name evidence="2" type="ORF">B0H17DRAFT_904258</name>
</gene>
<sequence>WQGQNGVLGAGDTSLLRGLGAAHNLRSTTVAIRQYVGDYIAVQFNAVTDLATTSGTNIYRSSWMGPASANFSGTNQTIALSALTSAIGLDSTSVGIPPSTESDAPSAPRASKSKPRVAAILGGVFGGGIAVALAVGFAGWLLRRRR</sequence>
<evidence type="ECO:0000313" key="3">
    <source>
        <dbReference type="Proteomes" id="UP001221757"/>
    </source>
</evidence>
<keyword evidence="1" id="KW-0472">Membrane</keyword>
<keyword evidence="1" id="KW-1133">Transmembrane helix</keyword>
<dbReference type="EMBL" id="JARKIE010000011">
    <property type="protein sequence ID" value="KAJ7704118.1"/>
    <property type="molecule type" value="Genomic_DNA"/>
</dbReference>
<name>A0AAD7GS77_MYCRO</name>
<dbReference type="Proteomes" id="UP001221757">
    <property type="component" value="Unassembled WGS sequence"/>
</dbReference>
<keyword evidence="3" id="KW-1185">Reference proteome</keyword>